<dbReference type="NCBIfam" id="TIGR04183">
    <property type="entry name" value="Por_Secre_tail"/>
    <property type="match status" value="1"/>
</dbReference>
<keyword evidence="6" id="KW-0479">Metal-binding</keyword>
<dbReference type="Proteomes" id="UP000625735">
    <property type="component" value="Unassembled WGS sequence"/>
</dbReference>
<dbReference type="CDD" id="cd04818">
    <property type="entry name" value="PA_subtilisin_1"/>
    <property type="match status" value="1"/>
</dbReference>
<dbReference type="InterPro" id="IPR046450">
    <property type="entry name" value="PA_dom_sf"/>
</dbReference>
<evidence type="ECO:0000259" key="14">
    <source>
        <dbReference type="Pfam" id="PF18962"/>
    </source>
</evidence>
<dbReference type="InterPro" id="IPR026444">
    <property type="entry name" value="Secre_tail"/>
</dbReference>
<evidence type="ECO:0000313" key="16">
    <source>
        <dbReference type="Proteomes" id="UP000625735"/>
    </source>
</evidence>
<dbReference type="Gene3D" id="1.10.390.10">
    <property type="entry name" value="Neutral Protease Domain 2"/>
    <property type="match status" value="1"/>
</dbReference>
<feature type="domain" description="Secretion system C-terminal sorting" evidence="14">
    <location>
        <begin position="796"/>
        <end position="867"/>
    </location>
</feature>
<evidence type="ECO:0000256" key="11">
    <source>
        <dbReference type="ARBA" id="ARBA00023145"/>
    </source>
</evidence>
<dbReference type="InterPro" id="IPR011096">
    <property type="entry name" value="FTP_domain"/>
</dbReference>
<dbReference type="RefSeq" id="WP_188362940.1">
    <property type="nucleotide sequence ID" value="NZ_BMFG01000011.1"/>
</dbReference>
<dbReference type="Pfam" id="PF07504">
    <property type="entry name" value="FTP"/>
    <property type="match status" value="1"/>
</dbReference>
<keyword evidence="9" id="KW-0862">Zinc</keyword>
<dbReference type="SUPFAM" id="SSF52025">
    <property type="entry name" value="PA domain"/>
    <property type="match status" value="1"/>
</dbReference>
<keyword evidence="10" id="KW-0482">Metalloprotease</keyword>
<gene>
    <name evidence="15" type="ORF">GCM10011343_25170</name>
</gene>
<dbReference type="InterPro" id="IPR001842">
    <property type="entry name" value="Peptidase_M36"/>
</dbReference>
<dbReference type="Gene3D" id="3.50.30.30">
    <property type="match status" value="1"/>
</dbReference>
<evidence type="ECO:0000256" key="6">
    <source>
        <dbReference type="ARBA" id="ARBA00022723"/>
    </source>
</evidence>
<evidence type="ECO:0000256" key="10">
    <source>
        <dbReference type="ARBA" id="ARBA00023049"/>
    </source>
</evidence>
<dbReference type="GO" id="GO:0004222">
    <property type="term" value="F:metalloendopeptidase activity"/>
    <property type="evidence" value="ECO:0007669"/>
    <property type="project" value="InterPro"/>
</dbReference>
<accession>A0A916Y852</accession>
<dbReference type="InterPro" id="IPR003137">
    <property type="entry name" value="PA_domain"/>
</dbReference>
<feature type="domain" description="PA" evidence="12">
    <location>
        <begin position="454"/>
        <end position="540"/>
    </location>
</feature>
<comment type="similarity">
    <text evidence="3">Belongs to the peptidase M36 family.</text>
</comment>
<comment type="caution">
    <text evidence="15">The sequence shown here is derived from an EMBL/GenBank/DDBJ whole genome shotgun (WGS) entry which is preliminary data.</text>
</comment>
<evidence type="ECO:0000256" key="4">
    <source>
        <dbReference type="ARBA" id="ARBA00022525"/>
    </source>
</evidence>
<dbReference type="Pfam" id="PF18962">
    <property type="entry name" value="Por_Secre_tail"/>
    <property type="match status" value="1"/>
</dbReference>
<keyword evidence="4" id="KW-0964">Secreted</keyword>
<sequence length="871" mass="95045">MKKSIFIIVSFFSLFSYSQEDLQRLQSYMDANLASLGITAQDGSDWIVESETYSTTTKIRNYYLKQRHQGIELFHGQSNFSIKDGEVFHVGNRFEANISQRINATTPVYSAFQALELAYAHFSIEAVESFYIEETIRQNYFKINNAIHLDESVLAKLVYQLNEDNMLRLAWDFTFYTPNYKNLWSIRIDAINGNVLEAIDLTRNCSFGEASNHSKHNHFAGFTKPISHTVESTSSLEAMSGAYRVYPYYVESPNHGARELLSSPFNTTASPFGWHDTNGVPGPDFTITRGNNVWAKEDIAGINSNGSAPNGGTTLLFDYPYGGNNTQPSTYTNAAITNLFYMTNIMHDVWYNYGFDEQSGNFQQNNYGYGAAQNDYVLADAQDGSGINNANFSAPVDGIRGRVQMFLWDVGPPTLALNVNSPTAIAGTYAIRDNNFNPGNVPLPTAPNGITSNLVLYVDGTPDTSDACSAAVNAQAIAGKICVIRRGTCLFVEKVKNAQNAGAIAVIIVNNVDGNIVMGGADATITIPAISVTQAVGEAIIAQMAQGIVNATLQNPLDVFINSDGSFDNGIIAHEYGHGISIRLAGGRNNSSCLNNAEQMGEGWSDWFALMMQLKSGDVGTAARGIGTYAVNQPTNGNGIRSFPYSVNTSINPMTFNYTNTEAIPHGVGSVWATMLWDLTWAYIAKYGFDSNIYSGFGGNNKVMQLVIDGLKIQPCNPSFVDARNALIAADQATTGGEDFCMIWNVFANRGLGVNASSGLANNASDQVEDFTTPPAGPNCTTLTVGSNEDKKTINLFPNPTTGIVTLSNSDFNFSKLTIQVFDLNGRKVYNESIYNFSGEKSINLSHLLTGVYLIKVNSDQMQQSFKLMKN</sequence>
<evidence type="ECO:0000256" key="3">
    <source>
        <dbReference type="ARBA" id="ARBA00006006"/>
    </source>
</evidence>
<dbReference type="SUPFAM" id="SSF55486">
    <property type="entry name" value="Metalloproteases ('zincins'), catalytic domain"/>
    <property type="match status" value="1"/>
</dbReference>
<dbReference type="EMBL" id="BMFG01000011">
    <property type="protein sequence ID" value="GGD34230.1"/>
    <property type="molecule type" value="Genomic_DNA"/>
</dbReference>
<evidence type="ECO:0000256" key="5">
    <source>
        <dbReference type="ARBA" id="ARBA00022670"/>
    </source>
</evidence>
<evidence type="ECO:0000256" key="7">
    <source>
        <dbReference type="ARBA" id="ARBA00022729"/>
    </source>
</evidence>
<protein>
    <submittedName>
        <fullName evidence="15">Peptidase M36</fullName>
    </submittedName>
</protein>
<evidence type="ECO:0000256" key="1">
    <source>
        <dbReference type="ARBA" id="ARBA00001947"/>
    </source>
</evidence>
<evidence type="ECO:0000256" key="9">
    <source>
        <dbReference type="ARBA" id="ARBA00022833"/>
    </source>
</evidence>
<dbReference type="PANTHER" id="PTHR33478">
    <property type="entry name" value="EXTRACELLULAR METALLOPROTEINASE MEP"/>
    <property type="match status" value="1"/>
</dbReference>
<name>A0A916Y852_9FLAO</name>
<evidence type="ECO:0000256" key="8">
    <source>
        <dbReference type="ARBA" id="ARBA00022801"/>
    </source>
</evidence>
<dbReference type="Pfam" id="PF02128">
    <property type="entry name" value="Peptidase_M36"/>
    <property type="match status" value="1"/>
</dbReference>
<dbReference type="InterPro" id="IPR050371">
    <property type="entry name" value="Fungal_virulence_M36"/>
</dbReference>
<feature type="domain" description="FTP" evidence="13">
    <location>
        <begin position="48"/>
        <end position="94"/>
    </location>
</feature>
<keyword evidence="8" id="KW-0378">Hydrolase</keyword>
<dbReference type="GO" id="GO:0006508">
    <property type="term" value="P:proteolysis"/>
    <property type="evidence" value="ECO:0007669"/>
    <property type="project" value="UniProtKB-KW"/>
</dbReference>
<evidence type="ECO:0000313" key="15">
    <source>
        <dbReference type="EMBL" id="GGD34230.1"/>
    </source>
</evidence>
<dbReference type="Pfam" id="PF02225">
    <property type="entry name" value="PA"/>
    <property type="match status" value="1"/>
</dbReference>
<proteinExistence type="inferred from homology"/>
<dbReference type="NCBIfam" id="NF038113">
    <property type="entry name" value="T9SSA_dep_M36"/>
    <property type="match status" value="1"/>
</dbReference>
<reference evidence="15" key="1">
    <citation type="journal article" date="2014" name="Int. J. Syst. Evol. Microbiol.">
        <title>Complete genome sequence of Corynebacterium casei LMG S-19264T (=DSM 44701T), isolated from a smear-ripened cheese.</title>
        <authorList>
            <consortium name="US DOE Joint Genome Institute (JGI-PGF)"/>
            <person name="Walter F."/>
            <person name="Albersmeier A."/>
            <person name="Kalinowski J."/>
            <person name="Ruckert C."/>
        </authorList>
    </citation>
    <scope>NUCLEOTIDE SEQUENCE</scope>
    <source>
        <strain evidence="15">CGMCC 1.12506</strain>
    </source>
</reference>
<dbReference type="Gene3D" id="3.10.170.10">
    <property type="match status" value="1"/>
</dbReference>
<dbReference type="CDD" id="cd09596">
    <property type="entry name" value="M36"/>
    <property type="match status" value="1"/>
</dbReference>
<evidence type="ECO:0000259" key="12">
    <source>
        <dbReference type="Pfam" id="PF02225"/>
    </source>
</evidence>
<keyword evidence="5" id="KW-0645">Protease</keyword>
<dbReference type="InterPro" id="IPR027268">
    <property type="entry name" value="Peptidase_M4/M1_CTD_sf"/>
</dbReference>
<keyword evidence="16" id="KW-1185">Reference proteome</keyword>
<dbReference type="GO" id="GO:0008270">
    <property type="term" value="F:zinc ion binding"/>
    <property type="evidence" value="ECO:0007669"/>
    <property type="project" value="InterPro"/>
</dbReference>
<evidence type="ECO:0000256" key="2">
    <source>
        <dbReference type="ARBA" id="ARBA00004613"/>
    </source>
</evidence>
<keyword evidence="7" id="KW-0732">Signal</keyword>
<dbReference type="AlphaFoldDB" id="A0A916Y852"/>
<keyword evidence="11" id="KW-0865">Zymogen</keyword>
<organism evidence="15 16">
    <name type="scientific">Flavobacterium orientale</name>
    <dbReference type="NCBI Taxonomy" id="1756020"/>
    <lineage>
        <taxon>Bacteria</taxon>
        <taxon>Pseudomonadati</taxon>
        <taxon>Bacteroidota</taxon>
        <taxon>Flavobacteriia</taxon>
        <taxon>Flavobacteriales</taxon>
        <taxon>Flavobacteriaceae</taxon>
        <taxon>Flavobacterium</taxon>
    </lineage>
</organism>
<dbReference type="PANTHER" id="PTHR33478:SF1">
    <property type="entry name" value="EXTRACELLULAR METALLOPROTEINASE MEP"/>
    <property type="match status" value="1"/>
</dbReference>
<comment type="subcellular location">
    <subcellularLocation>
        <location evidence="2">Secreted</location>
    </subcellularLocation>
</comment>
<comment type="cofactor">
    <cofactor evidence="1">
        <name>Zn(2+)</name>
        <dbReference type="ChEBI" id="CHEBI:29105"/>
    </cofactor>
</comment>
<dbReference type="GO" id="GO:0005615">
    <property type="term" value="C:extracellular space"/>
    <property type="evidence" value="ECO:0007669"/>
    <property type="project" value="InterPro"/>
</dbReference>
<evidence type="ECO:0000259" key="13">
    <source>
        <dbReference type="Pfam" id="PF07504"/>
    </source>
</evidence>
<reference evidence="15" key="2">
    <citation type="submission" date="2020-09" db="EMBL/GenBank/DDBJ databases">
        <authorList>
            <person name="Sun Q."/>
            <person name="Zhou Y."/>
        </authorList>
    </citation>
    <scope>NUCLEOTIDE SEQUENCE</scope>
    <source>
        <strain evidence="15">CGMCC 1.12506</strain>
    </source>
</reference>